<accession>A0A922I7T7</accession>
<gene>
    <name evidence="1" type="ORF">DERF_000654</name>
</gene>
<protein>
    <submittedName>
        <fullName evidence="1">Uncharacterized protein</fullName>
    </submittedName>
</protein>
<comment type="caution">
    <text evidence="1">The sequence shown here is derived from an EMBL/GenBank/DDBJ whole genome shotgun (WGS) entry which is preliminary data.</text>
</comment>
<dbReference type="EMBL" id="ASGP02000001">
    <property type="protein sequence ID" value="KAH9526579.1"/>
    <property type="molecule type" value="Genomic_DNA"/>
</dbReference>
<evidence type="ECO:0000313" key="2">
    <source>
        <dbReference type="Proteomes" id="UP000790347"/>
    </source>
</evidence>
<sequence>MKHGFTVCTYTFELLHSVATVSVKKWPSTGYLQAENVEYFGKRKSPACEPTLITMPRFC</sequence>
<name>A0A922I7T7_DERFA</name>
<dbReference type="Proteomes" id="UP000790347">
    <property type="component" value="Unassembled WGS sequence"/>
</dbReference>
<proteinExistence type="predicted"/>
<reference evidence="1" key="1">
    <citation type="submission" date="2013-05" db="EMBL/GenBank/DDBJ databases">
        <authorList>
            <person name="Yim A.K.Y."/>
            <person name="Chan T.F."/>
            <person name="Ji K.M."/>
            <person name="Liu X.Y."/>
            <person name="Zhou J.W."/>
            <person name="Li R.Q."/>
            <person name="Yang K.Y."/>
            <person name="Li J."/>
            <person name="Li M."/>
            <person name="Law P.T.W."/>
            <person name="Wu Y.L."/>
            <person name="Cai Z.L."/>
            <person name="Qin H."/>
            <person name="Bao Y."/>
            <person name="Leung R.K.K."/>
            <person name="Ng P.K.S."/>
            <person name="Zou J."/>
            <person name="Zhong X.J."/>
            <person name="Ran P.X."/>
            <person name="Zhong N.S."/>
            <person name="Liu Z.G."/>
            <person name="Tsui S.K.W."/>
        </authorList>
    </citation>
    <scope>NUCLEOTIDE SEQUENCE</scope>
    <source>
        <strain evidence="1">Derf</strain>
        <tissue evidence="1">Whole organism</tissue>
    </source>
</reference>
<keyword evidence="2" id="KW-1185">Reference proteome</keyword>
<reference evidence="1" key="2">
    <citation type="journal article" date="2022" name="Res Sq">
        <title>Comparative Genomics Reveals Insights into the Divergent Evolution of Astigmatic Mites and Household Pest Adaptations.</title>
        <authorList>
            <person name="Xiong Q."/>
            <person name="Wan A.T.-Y."/>
            <person name="Liu X.-Y."/>
            <person name="Fung C.S.-H."/>
            <person name="Xiao X."/>
            <person name="Malainual N."/>
            <person name="Hou J."/>
            <person name="Wang L."/>
            <person name="Wang M."/>
            <person name="Yang K."/>
            <person name="Cui Y."/>
            <person name="Leung E."/>
            <person name="Nong W."/>
            <person name="Shin S.-K."/>
            <person name="Au S."/>
            <person name="Jeong K.Y."/>
            <person name="Chew F.T."/>
            <person name="Hui J."/>
            <person name="Leung T.F."/>
            <person name="Tungtrongchitr A."/>
            <person name="Zhong N."/>
            <person name="Liu Z."/>
            <person name="Tsui S."/>
        </authorList>
    </citation>
    <scope>NUCLEOTIDE SEQUENCE</scope>
    <source>
        <strain evidence="1">Derf</strain>
        <tissue evidence="1">Whole organism</tissue>
    </source>
</reference>
<evidence type="ECO:0000313" key="1">
    <source>
        <dbReference type="EMBL" id="KAH9526579.1"/>
    </source>
</evidence>
<dbReference type="AlphaFoldDB" id="A0A922I7T7"/>
<organism evidence="1 2">
    <name type="scientific">Dermatophagoides farinae</name>
    <name type="common">American house dust mite</name>
    <dbReference type="NCBI Taxonomy" id="6954"/>
    <lineage>
        <taxon>Eukaryota</taxon>
        <taxon>Metazoa</taxon>
        <taxon>Ecdysozoa</taxon>
        <taxon>Arthropoda</taxon>
        <taxon>Chelicerata</taxon>
        <taxon>Arachnida</taxon>
        <taxon>Acari</taxon>
        <taxon>Acariformes</taxon>
        <taxon>Sarcoptiformes</taxon>
        <taxon>Astigmata</taxon>
        <taxon>Psoroptidia</taxon>
        <taxon>Analgoidea</taxon>
        <taxon>Pyroglyphidae</taxon>
        <taxon>Dermatophagoidinae</taxon>
        <taxon>Dermatophagoides</taxon>
    </lineage>
</organism>